<sequence>MEYRLVKADPKAFSKYFATYYKNIWFRPSWAEFAKILSDSDDGYWVLSGDDKAAGVYLNNESIGLVFGIPPYSITSELIREVKNHALQSWSLEEHDLHAYNVLDEQEFAFREADFVQVESRQCMIRPTEQLEASFDVNYIARVPARKDISELVEVFRKAYANGPDEREVEVYMNDTVHYFDQIDPKLLQASSLIYDRASEEMAGVCLISLWEGLPLVYSIAVTAEHRGKGLAGAMLERALTVLEPQHPLLRLFVTSGNRAEQLYKNKGFLSGGKYHHLKYTLK</sequence>
<accession>A0A2R9SV36</accession>
<dbReference type="CDD" id="cd04301">
    <property type="entry name" value="NAT_SF"/>
    <property type="match status" value="1"/>
</dbReference>
<dbReference type="EMBL" id="ADHJ01000022">
    <property type="protein sequence ID" value="EFU41248.1"/>
    <property type="molecule type" value="Genomic_DNA"/>
</dbReference>
<reference evidence="2 3" key="1">
    <citation type="journal article" date="2010" name="BMC Genomics">
        <title>Genome sequence of the pattern forming Paenibacillus vortex bacterium reveals potential for thriving in complex environments.</title>
        <authorList>
            <person name="Sirota-Madi A."/>
            <person name="Olender T."/>
            <person name="Helman Y."/>
            <person name="Ingham C."/>
            <person name="Brainis I."/>
            <person name="Roth D."/>
            <person name="Hagi E."/>
            <person name="Brodsky L."/>
            <person name="Leshkowitz D."/>
            <person name="Galatenko V."/>
            <person name="Nikolaev V."/>
            <person name="Mugasimangalam R.C."/>
            <person name="Bransburg-Zabary S."/>
            <person name="Gutnick D.L."/>
            <person name="Lancet D."/>
            <person name="Ben-Jacob E."/>
        </authorList>
    </citation>
    <scope>NUCLEOTIDE SEQUENCE [LARGE SCALE GENOMIC DNA]</scope>
    <source>
        <strain evidence="2 3">V453</strain>
    </source>
</reference>
<organism evidence="2 3">
    <name type="scientific">Paenibacillus vortex V453</name>
    <dbReference type="NCBI Taxonomy" id="715225"/>
    <lineage>
        <taxon>Bacteria</taxon>
        <taxon>Bacillati</taxon>
        <taxon>Bacillota</taxon>
        <taxon>Bacilli</taxon>
        <taxon>Bacillales</taxon>
        <taxon>Paenibacillaceae</taxon>
        <taxon>Paenibacillus</taxon>
    </lineage>
</organism>
<keyword evidence="2" id="KW-0808">Transferase</keyword>
<dbReference type="Pfam" id="PF13673">
    <property type="entry name" value="Acetyltransf_10"/>
    <property type="match status" value="1"/>
</dbReference>
<dbReference type="Proteomes" id="UP000003094">
    <property type="component" value="Unassembled WGS sequence"/>
</dbReference>
<dbReference type="GO" id="GO:0016747">
    <property type="term" value="F:acyltransferase activity, transferring groups other than amino-acyl groups"/>
    <property type="evidence" value="ECO:0007669"/>
    <property type="project" value="InterPro"/>
</dbReference>
<evidence type="ECO:0000313" key="2">
    <source>
        <dbReference type="EMBL" id="EFU41248.1"/>
    </source>
</evidence>
<dbReference type="AlphaFoldDB" id="A0A2R9SV36"/>
<comment type="caution">
    <text evidence="2">The sequence shown here is derived from an EMBL/GenBank/DDBJ whole genome shotgun (WGS) entry which is preliminary data.</text>
</comment>
<feature type="domain" description="N-acetyltransferase" evidence="1">
    <location>
        <begin position="139"/>
        <end position="283"/>
    </location>
</feature>
<dbReference type="InterPro" id="IPR000182">
    <property type="entry name" value="GNAT_dom"/>
</dbReference>
<evidence type="ECO:0000259" key="1">
    <source>
        <dbReference type="PROSITE" id="PS51186"/>
    </source>
</evidence>
<dbReference type="InterPro" id="IPR016181">
    <property type="entry name" value="Acyl_CoA_acyltransferase"/>
</dbReference>
<evidence type="ECO:0000313" key="3">
    <source>
        <dbReference type="Proteomes" id="UP000003094"/>
    </source>
</evidence>
<dbReference type="SUPFAM" id="SSF55729">
    <property type="entry name" value="Acyl-CoA N-acyltransferases (Nat)"/>
    <property type="match status" value="1"/>
</dbReference>
<keyword evidence="3" id="KW-1185">Reference proteome</keyword>
<name>A0A2R9SV36_9BACL</name>
<dbReference type="PROSITE" id="PS51186">
    <property type="entry name" value="GNAT"/>
    <property type="match status" value="1"/>
</dbReference>
<proteinExistence type="predicted"/>
<gene>
    <name evidence="2" type="ORF">PVOR_15114</name>
</gene>
<protein>
    <submittedName>
        <fullName evidence="2">GCN5-related N-acetyltransferase</fullName>
    </submittedName>
</protein>
<dbReference type="RefSeq" id="WP_006209810.1">
    <property type="nucleotide sequence ID" value="NZ_ADHJ01000022.1"/>
</dbReference>
<dbReference type="KEGG" id="pvo:PVOR_15114"/>
<dbReference type="Gene3D" id="3.40.630.30">
    <property type="match status" value="1"/>
</dbReference>